<name>W1XE84_9ZZZZ</name>
<feature type="domain" description="Peptidase S8/S53" evidence="2">
    <location>
        <begin position="1"/>
        <end position="92"/>
    </location>
</feature>
<dbReference type="EMBL" id="AZMM01016721">
    <property type="protein sequence ID" value="ETJ28446.1"/>
    <property type="molecule type" value="Genomic_DNA"/>
</dbReference>
<keyword evidence="1" id="KW-0378">Hydrolase</keyword>
<feature type="non-terminal residue" evidence="3">
    <location>
        <position position="1"/>
    </location>
</feature>
<dbReference type="PROSITE" id="PS00136">
    <property type="entry name" value="SUBTILASE_ASP"/>
    <property type="match status" value="1"/>
</dbReference>
<reference evidence="3" key="1">
    <citation type="submission" date="2013-12" db="EMBL/GenBank/DDBJ databases">
        <title>A Varibaculum cambriense genome reconstructed from a premature infant gut community with otherwise low bacterial novelty that shifts toward anaerobic metabolism during the third week of life.</title>
        <authorList>
            <person name="Brown C.T."/>
            <person name="Sharon I."/>
            <person name="Thomas B.C."/>
            <person name="Castelle C.J."/>
            <person name="Morowitz M.J."/>
            <person name="Banfield J.F."/>
        </authorList>
    </citation>
    <scope>NUCLEOTIDE SEQUENCE</scope>
</reference>
<gene>
    <name evidence="3" type="ORF">Q604_UNBC16721G0001</name>
</gene>
<comment type="caution">
    <text evidence="3">The sequence shown here is derived from an EMBL/GenBank/DDBJ whole genome shotgun (WGS) entry which is preliminary data.</text>
</comment>
<evidence type="ECO:0000313" key="3">
    <source>
        <dbReference type="EMBL" id="ETJ28446.1"/>
    </source>
</evidence>
<organism evidence="3">
    <name type="scientific">human gut metagenome</name>
    <dbReference type="NCBI Taxonomy" id="408170"/>
    <lineage>
        <taxon>unclassified sequences</taxon>
        <taxon>metagenomes</taxon>
        <taxon>organismal metagenomes</taxon>
    </lineage>
</organism>
<dbReference type="SUPFAM" id="SSF52743">
    <property type="entry name" value="Subtilisin-like"/>
    <property type="match status" value="1"/>
</dbReference>
<dbReference type="InterPro" id="IPR036852">
    <property type="entry name" value="Peptidase_S8/S53_dom_sf"/>
</dbReference>
<dbReference type="GO" id="GO:0006508">
    <property type="term" value="P:proteolysis"/>
    <property type="evidence" value="ECO:0007669"/>
    <property type="project" value="InterPro"/>
</dbReference>
<sequence>VCLLDTGISTAHPLIEPFIQENGVHTVFNDGDLSDREGHGTEMAGIALYHDLNYHLVSREEITIPYRLESSKILRSQSNQPELYGAITKQGILFHEIENPVSSKHT</sequence>
<dbReference type="Gene3D" id="3.40.50.200">
    <property type="entry name" value="Peptidase S8/S53 domain"/>
    <property type="match status" value="1"/>
</dbReference>
<dbReference type="GO" id="GO:0004252">
    <property type="term" value="F:serine-type endopeptidase activity"/>
    <property type="evidence" value="ECO:0007669"/>
    <property type="project" value="InterPro"/>
</dbReference>
<dbReference type="AlphaFoldDB" id="W1XE84"/>
<dbReference type="InterPro" id="IPR000209">
    <property type="entry name" value="Peptidase_S8/S53_dom"/>
</dbReference>
<accession>W1XE84</accession>
<dbReference type="InterPro" id="IPR023827">
    <property type="entry name" value="Peptidase_S8_Asp-AS"/>
</dbReference>
<protein>
    <recommendedName>
        <fullName evidence="2">Peptidase S8/S53 domain-containing protein</fullName>
    </recommendedName>
</protein>
<dbReference type="PROSITE" id="PS51892">
    <property type="entry name" value="SUBTILASE"/>
    <property type="match status" value="1"/>
</dbReference>
<dbReference type="Pfam" id="PF00082">
    <property type="entry name" value="Peptidase_S8"/>
    <property type="match status" value="1"/>
</dbReference>
<evidence type="ECO:0000259" key="2">
    <source>
        <dbReference type="Pfam" id="PF00082"/>
    </source>
</evidence>
<feature type="non-terminal residue" evidence="3">
    <location>
        <position position="106"/>
    </location>
</feature>
<proteinExistence type="predicted"/>
<evidence type="ECO:0000256" key="1">
    <source>
        <dbReference type="ARBA" id="ARBA00022801"/>
    </source>
</evidence>